<sequence>MVSASIASAASAQPMPQRRKAPPPAPSHSEAIAAATAATTAHPELQHGVRPPAKQNYEPAAKTQTRKTAAPTPPAKKVAPKPPPAPPAPPSAPVQKPKYPTYKVLYDYDGSVSGSVPLVKDDIMYVVNVNGQWGLVKDLKETIEGWAPFRLHERG</sequence>
<dbReference type="InterPro" id="IPR001452">
    <property type="entry name" value="SH3_domain"/>
</dbReference>
<feature type="compositionally biased region" description="Pro residues" evidence="3">
    <location>
        <begin position="80"/>
        <end position="92"/>
    </location>
</feature>
<reference evidence="5 6" key="1">
    <citation type="journal article" date="2009" name="Nature">
        <title>Evolution of pathogenicity and sexual reproduction in eight Candida genomes.</title>
        <authorList>
            <person name="Butler G."/>
            <person name="Rasmussen M.D."/>
            <person name="Lin M.F."/>
            <person name="Santos M.A."/>
            <person name="Sakthikumar S."/>
            <person name="Munro C.A."/>
            <person name="Rheinbay E."/>
            <person name="Grabherr M."/>
            <person name="Forche A."/>
            <person name="Reedy J.L."/>
            <person name="Agrafioti I."/>
            <person name="Arnaud M.B."/>
            <person name="Bates S."/>
            <person name="Brown A.J."/>
            <person name="Brunke S."/>
            <person name="Costanzo M.C."/>
            <person name="Fitzpatrick D.A."/>
            <person name="de Groot P.W."/>
            <person name="Harris D."/>
            <person name="Hoyer L.L."/>
            <person name="Hube B."/>
            <person name="Klis F.M."/>
            <person name="Kodira C."/>
            <person name="Lennard N."/>
            <person name="Logue M.E."/>
            <person name="Martin R."/>
            <person name="Neiman A.M."/>
            <person name="Nikolaou E."/>
            <person name="Quail M.A."/>
            <person name="Quinn J."/>
            <person name="Santos M.C."/>
            <person name="Schmitzberger F.F."/>
            <person name="Sherlock G."/>
            <person name="Shah P."/>
            <person name="Silverstein K.A."/>
            <person name="Skrzypek M.S."/>
            <person name="Soll D."/>
            <person name="Staggs R."/>
            <person name="Stansfield I."/>
            <person name="Stumpf M.P."/>
            <person name="Sudbery P.E."/>
            <person name="Srikantha T."/>
            <person name="Zeng Q."/>
            <person name="Berman J."/>
            <person name="Berriman M."/>
            <person name="Heitman J."/>
            <person name="Gow N.A."/>
            <person name="Lorenz M.C."/>
            <person name="Birren B.W."/>
            <person name="Kellis M."/>
            <person name="Cuomo C.A."/>
        </authorList>
    </citation>
    <scope>NUCLEOTIDE SEQUENCE [LARGE SCALE GENOMIC DNA]</scope>
    <source>
        <strain evidence="5 6">ATCC 42720</strain>
    </source>
</reference>
<dbReference type="Pfam" id="PF00018">
    <property type="entry name" value="SH3_1"/>
    <property type="match status" value="1"/>
</dbReference>
<dbReference type="PROSITE" id="PS50002">
    <property type="entry name" value="SH3"/>
    <property type="match status" value="1"/>
</dbReference>
<dbReference type="InParanoid" id="C4Y4I3"/>
<dbReference type="InterPro" id="IPR035535">
    <property type="entry name" value="Fungal_myosin-I_SH3"/>
</dbReference>
<keyword evidence="1 2" id="KW-0728">SH3 domain</keyword>
<dbReference type="EMBL" id="CH408078">
    <property type="protein sequence ID" value="EEQ38429.1"/>
    <property type="molecule type" value="Genomic_DNA"/>
</dbReference>
<dbReference type="SUPFAM" id="SSF50044">
    <property type="entry name" value="SH3-domain"/>
    <property type="match status" value="1"/>
</dbReference>
<evidence type="ECO:0000256" key="1">
    <source>
        <dbReference type="ARBA" id="ARBA00022443"/>
    </source>
</evidence>
<feature type="compositionally biased region" description="Low complexity" evidence="3">
    <location>
        <begin position="1"/>
        <end position="12"/>
    </location>
</feature>
<dbReference type="Gene3D" id="2.30.30.40">
    <property type="entry name" value="SH3 Domains"/>
    <property type="match status" value="1"/>
</dbReference>
<dbReference type="CDD" id="cd11858">
    <property type="entry name" value="SH3_Myosin-I_fungi"/>
    <property type="match status" value="1"/>
</dbReference>
<evidence type="ECO:0000313" key="5">
    <source>
        <dbReference type="EMBL" id="EEQ38429.1"/>
    </source>
</evidence>
<dbReference type="STRING" id="306902.C4Y4I3"/>
<dbReference type="AlphaFoldDB" id="C4Y4I3"/>
<feature type="domain" description="SH3" evidence="4">
    <location>
        <begin position="97"/>
        <end position="155"/>
    </location>
</feature>
<dbReference type="InterPro" id="IPR036028">
    <property type="entry name" value="SH3-like_dom_sf"/>
</dbReference>
<feature type="region of interest" description="Disordered" evidence="3">
    <location>
        <begin position="1"/>
        <end position="96"/>
    </location>
</feature>
<feature type="compositionally biased region" description="Low complexity" evidence="3">
    <location>
        <begin position="59"/>
        <end position="70"/>
    </location>
</feature>
<dbReference type="GO" id="GO:0016192">
    <property type="term" value="P:vesicle-mediated transport"/>
    <property type="evidence" value="ECO:0007669"/>
    <property type="project" value="UniProtKB-ARBA"/>
</dbReference>
<gene>
    <name evidence="5" type="ORF">CLUG_02555</name>
</gene>
<evidence type="ECO:0000256" key="2">
    <source>
        <dbReference type="PROSITE-ProRule" id="PRU00192"/>
    </source>
</evidence>
<accession>C4Y4I3</accession>
<evidence type="ECO:0000256" key="3">
    <source>
        <dbReference type="SAM" id="MobiDB-lite"/>
    </source>
</evidence>
<evidence type="ECO:0000259" key="4">
    <source>
        <dbReference type="PROSITE" id="PS50002"/>
    </source>
</evidence>
<dbReference type="VEuPathDB" id="FungiDB:CLUG_02555"/>
<proteinExistence type="predicted"/>
<protein>
    <recommendedName>
        <fullName evidence="4">SH3 domain-containing protein</fullName>
    </recommendedName>
</protein>
<dbReference type="Proteomes" id="UP000007703">
    <property type="component" value="Unassembled WGS sequence"/>
</dbReference>
<dbReference type="HOGENOM" id="CLU_1695296_0_0_1"/>
<name>C4Y4I3_CLAL4</name>
<organism evidence="5 6">
    <name type="scientific">Clavispora lusitaniae (strain ATCC 42720)</name>
    <name type="common">Yeast</name>
    <name type="synonym">Candida lusitaniae</name>
    <dbReference type="NCBI Taxonomy" id="306902"/>
    <lineage>
        <taxon>Eukaryota</taxon>
        <taxon>Fungi</taxon>
        <taxon>Dikarya</taxon>
        <taxon>Ascomycota</taxon>
        <taxon>Saccharomycotina</taxon>
        <taxon>Pichiomycetes</taxon>
        <taxon>Metschnikowiaceae</taxon>
        <taxon>Clavispora</taxon>
    </lineage>
</organism>
<dbReference type="KEGG" id="clu:CLUG_02555"/>
<feature type="compositionally biased region" description="Low complexity" evidence="3">
    <location>
        <begin position="27"/>
        <end position="43"/>
    </location>
</feature>
<evidence type="ECO:0000313" key="6">
    <source>
        <dbReference type="Proteomes" id="UP000007703"/>
    </source>
</evidence>